<dbReference type="InterPro" id="IPR050166">
    <property type="entry name" value="ABC_transporter_ATP-bind"/>
</dbReference>
<dbReference type="InterPro" id="IPR003439">
    <property type="entry name" value="ABC_transporter-like_ATP-bd"/>
</dbReference>
<dbReference type="EMBL" id="MTKO01000034">
    <property type="protein sequence ID" value="RWX47390.1"/>
    <property type="molecule type" value="Genomic_DNA"/>
</dbReference>
<evidence type="ECO:0000256" key="1">
    <source>
        <dbReference type="ARBA" id="ARBA00022448"/>
    </source>
</evidence>
<keyword evidence="5" id="KW-0762">Sugar transport</keyword>
<dbReference type="PANTHER" id="PTHR42788">
    <property type="entry name" value="TAURINE IMPORT ATP-BINDING PROTEIN-RELATED"/>
    <property type="match status" value="1"/>
</dbReference>
<dbReference type="Gene3D" id="3.40.50.300">
    <property type="entry name" value="P-loop containing nucleotide triphosphate hydrolases"/>
    <property type="match status" value="1"/>
</dbReference>
<sequence length="240" mass="27330">MQLVCDNLSFEYSDNGTIVLDRLSFTMQGPGFHAVFGPSGVGKTSLARIISAGITGYTGQLHLKEIKTILYSYNMERLPGWSNIGNILRQVTPSGCESLLEELITVFDLDSLMHSRFARLSLGQQNRVNLIRYLVQDFDLLILDESLANVDEKLRHTILLHIKERFSDKMFLSISHNLMEIATFCKKIVVLGSRKEEGREYLLQGMDVQRDREVAQDIAQDMLPDRKRLDEVMLEIMNAC</sequence>
<evidence type="ECO:0000256" key="2">
    <source>
        <dbReference type="ARBA" id="ARBA00022741"/>
    </source>
</evidence>
<proteinExistence type="predicted"/>
<evidence type="ECO:0000256" key="3">
    <source>
        <dbReference type="ARBA" id="ARBA00022840"/>
    </source>
</evidence>
<evidence type="ECO:0000313" key="6">
    <source>
        <dbReference type="Proteomes" id="UP000287853"/>
    </source>
</evidence>
<dbReference type="EC" id="3.6.3.29" evidence="5"/>
<reference evidence="5 6" key="1">
    <citation type="submission" date="2017-01" db="EMBL/GenBank/DDBJ databases">
        <title>The cable genome- insights into the physiology and evolution of filamentous bacteria capable of sulfide oxidation via long distance electron transfer.</title>
        <authorList>
            <person name="Schreiber L."/>
            <person name="Bjerg J.T."/>
            <person name="Boggild A."/>
            <person name="Van De Vossenberg J."/>
            <person name="Meysman F."/>
            <person name="Nielsen L.P."/>
            <person name="Schramm A."/>
            <person name="Kjeldsen K.U."/>
        </authorList>
    </citation>
    <scope>NUCLEOTIDE SEQUENCE [LARGE SCALE GENOMIC DNA]</scope>
    <source>
        <strain evidence="5">MCF</strain>
    </source>
</reference>
<evidence type="ECO:0000313" key="5">
    <source>
        <dbReference type="EMBL" id="RWX47390.1"/>
    </source>
</evidence>
<accession>A0A444J3C9</accession>
<keyword evidence="2" id="KW-0547">Nucleotide-binding</keyword>
<dbReference type="InterPro" id="IPR027417">
    <property type="entry name" value="P-loop_NTPase"/>
</dbReference>
<dbReference type="PANTHER" id="PTHR42788:SF13">
    <property type="entry name" value="ALIPHATIC SULFONATES IMPORT ATP-BINDING PROTEIN SSUB"/>
    <property type="match status" value="1"/>
</dbReference>
<name>A0A444J3C9_9BACT</name>
<keyword evidence="6" id="KW-1185">Reference proteome</keyword>
<keyword evidence="5" id="KW-0378">Hydrolase</keyword>
<feature type="domain" description="ABC transporter" evidence="4">
    <location>
        <begin position="3"/>
        <end position="218"/>
    </location>
</feature>
<dbReference type="Proteomes" id="UP000287853">
    <property type="component" value="Unassembled WGS sequence"/>
</dbReference>
<dbReference type="PROSITE" id="PS00211">
    <property type="entry name" value="ABC_TRANSPORTER_1"/>
    <property type="match status" value="1"/>
</dbReference>
<dbReference type="Pfam" id="PF00005">
    <property type="entry name" value="ABC_tran"/>
    <property type="match status" value="1"/>
</dbReference>
<dbReference type="SUPFAM" id="SSF52540">
    <property type="entry name" value="P-loop containing nucleoside triphosphate hydrolases"/>
    <property type="match status" value="1"/>
</dbReference>
<gene>
    <name evidence="5" type="ORF">H206_01009</name>
</gene>
<keyword evidence="1" id="KW-0813">Transport</keyword>
<evidence type="ECO:0000259" key="4">
    <source>
        <dbReference type="PROSITE" id="PS50893"/>
    </source>
</evidence>
<dbReference type="GO" id="GO:0005524">
    <property type="term" value="F:ATP binding"/>
    <property type="evidence" value="ECO:0007669"/>
    <property type="project" value="UniProtKB-KW"/>
</dbReference>
<dbReference type="AlphaFoldDB" id="A0A444J3C9"/>
<dbReference type="GO" id="GO:0016887">
    <property type="term" value="F:ATP hydrolysis activity"/>
    <property type="evidence" value="ECO:0007669"/>
    <property type="project" value="InterPro"/>
</dbReference>
<keyword evidence="3 5" id="KW-0067">ATP-binding</keyword>
<protein>
    <submittedName>
        <fullName evidence="5">Multiple sugar transport system ATP-binding protein</fullName>
        <ecNumber evidence="5">3.6.3.29</ecNumber>
    </submittedName>
</protein>
<comment type="caution">
    <text evidence="5">The sequence shown here is derived from an EMBL/GenBank/DDBJ whole genome shotgun (WGS) entry which is preliminary data.</text>
</comment>
<organism evidence="5 6">
    <name type="scientific">Candidatus Electrothrix aarhusensis</name>
    <dbReference type="NCBI Taxonomy" id="1859131"/>
    <lineage>
        <taxon>Bacteria</taxon>
        <taxon>Pseudomonadati</taxon>
        <taxon>Thermodesulfobacteriota</taxon>
        <taxon>Desulfobulbia</taxon>
        <taxon>Desulfobulbales</taxon>
        <taxon>Desulfobulbaceae</taxon>
        <taxon>Candidatus Electrothrix</taxon>
    </lineage>
</organism>
<dbReference type="PROSITE" id="PS50893">
    <property type="entry name" value="ABC_TRANSPORTER_2"/>
    <property type="match status" value="1"/>
</dbReference>
<dbReference type="InterPro" id="IPR017871">
    <property type="entry name" value="ABC_transporter-like_CS"/>
</dbReference>